<keyword evidence="2" id="KW-0812">Transmembrane</keyword>
<dbReference type="GO" id="GO:0008028">
    <property type="term" value="F:monocarboxylic acid transmembrane transporter activity"/>
    <property type="evidence" value="ECO:0007669"/>
    <property type="project" value="TreeGrafter"/>
</dbReference>
<dbReference type="InterPro" id="IPR036259">
    <property type="entry name" value="MFS_trans_sf"/>
</dbReference>
<evidence type="ECO:0000313" key="4">
    <source>
        <dbReference type="Proteomes" id="UP001219518"/>
    </source>
</evidence>
<feature type="transmembrane region" description="Helical" evidence="2">
    <location>
        <begin position="625"/>
        <end position="647"/>
    </location>
</feature>
<feature type="transmembrane region" description="Helical" evidence="2">
    <location>
        <begin position="117"/>
        <end position="140"/>
    </location>
</feature>
<reference evidence="3" key="2">
    <citation type="journal article" date="2023" name="BMC Genomics">
        <title>Pest status, molecular evolution, and epigenetic factors derived from the genome assembly of Frankliniella fusca, a thysanopteran phytovirus vector.</title>
        <authorList>
            <person name="Catto M.A."/>
            <person name="Labadie P.E."/>
            <person name="Jacobson A.L."/>
            <person name="Kennedy G.G."/>
            <person name="Srinivasan R."/>
            <person name="Hunt B.G."/>
        </authorList>
    </citation>
    <scope>NUCLEOTIDE SEQUENCE</scope>
    <source>
        <strain evidence="3">PL_HMW_Pooled</strain>
    </source>
</reference>
<dbReference type="SUPFAM" id="SSF103473">
    <property type="entry name" value="MFS general substrate transporter"/>
    <property type="match status" value="1"/>
</dbReference>
<evidence type="ECO:0000313" key="3">
    <source>
        <dbReference type="EMBL" id="KAK3925717.1"/>
    </source>
</evidence>
<feature type="transmembrane region" description="Helical" evidence="2">
    <location>
        <begin position="211"/>
        <end position="231"/>
    </location>
</feature>
<reference evidence="3" key="1">
    <citation type="submission" date="2021-07" db="EMBL/GenBank/DDBJ databases">
        <authorList>
            <person name="Catto M.A."/>
            <person name="Jacobson A."/>
            <person name="Kennedy G."/>
            <person name="Labadie P."/>
            <person name="Hunt B.G."/>
            <person name="Srinivasan R."/>
        </authorList>
    </citation>
    <scope>NUCLEOTIDE SEQUENCE</scope>
    <source>
        <strain evidence="3">PL_HMW_Pooled</strain>
        <tissue evidence="3">Head</tissue>
    </source>
</reference>
<feature type="transmembrane region" description="Helical" evidence="2">
    <location>
        <begin position="567"/>
        <end position="585"/>
    </location>
</feature>
<sequence>MPPRKLRPPPPPPPPEAVSLSLSSDSSALSLEPLVLLPPDGGYGWVVVAACFLMSLITDGAIYTIGFYQKSLQEDLAADSAAVALLASLCSGFYYVAGAQARAAQGPPLWSAVGNRWGFRAVSLLGSLVAAAAFAACFFITEYAVFVFIYGVVLGAASGAVYMATMISVGFYFERWRGVATSLTSCGSGVGILVMPLCYRALHCRAGYTWRWIMAFNAAAFGAVFALSLLLRPLQPIPVSAVRGERTVRFQDEESLPQQAKKGARPKGRQALLGPPTTLKQLHASQTSFSPSVAAPQFDAISMTSRAFPRRALGQACRAPSAERYPGSAGRSGPDARDMQSGSRPMYRDDIFYGASASRLTSQMSTRALVSLPVVDAVTSDTAETALAAAAAATLEAQRTNSEVGTSQGGRVRWCEGGHNFRHAQAQRGCCAALWTAAARCRLCPHAVTSTLAALLHHSILTNTVFLVFAATQVLFMLGYFTPFLFSQASLYPDQALKAGVEPDVAEWILPSLGVANAVGRALAGVACEVPGVSALVLSCVTMSIASLVVATTCVSAHPAYQLFSSSAYGFFMAPFMAMKSLILVDFLGIEKLTNSFGLLLMFQGFAIMIGPPMSGWIYDKTESYHNVYIISGSLLFIASVLPYLMYPLSTYELKKEMKLASRRSS</sequence>
<feature type="transmembrane region" description="Helical" evidence="2">
    <location>
        <begin position="76"/>
        <end position="97"/>
    </location>
</feature>
<comment type="caution">
    <text evidence="3">The sequence shown here is derived from an EMBL/GenBank/DDBJ whole genome shotgun (WGS) entry which is preliminary data.</text>
</comment>
<organism evidence="3 4">
    <name type="scientific">Frankliniella fusca</name>
    <dbReference type="NCBI Taxonomy" id="407009"/>
    <lineage>
        <taxon>Eukaryota</taxon>
        <taxon>Metazoa</taxon>
        <taxon>Ecdysozoa</taxon>
        <taxon>Arthropoda</taxon>
        <taxon>Hexapoda</taxon>
        <taxon>Insecta</taxon>
        <taxon>Pterygota</taxon>
        <taxon>Neoptera</taxon>
        <taxon>Paraneoptera</taxon>
        <taxon>Thysanoptera</taxon>
        <taxon>Terebrantia</taxon>
        <taxon>Thripoidea</taxon>
        <taxon>Thripidae</taxon>
        <taxon>Frankliniella</taxon>
    </lineage>
</organism>
<name>A0AAE1LPM8_9NEOP</name>
<keyword evidence="4" id="KW-1185">Reference proteome</keyword>
<feature type="region of interest" description="Disordered" evidence="1">
    <location>
        <begin position="315"/>
        <end position="345"/>
    </location>
</feature>
<feature type="region of interest" description="Disordered" evidence="1">
    <location>
        <begin position="250"/>
        <end position="274"/>
    </location>
</feature>
<dbReference type="Gene3D" id="1.20.1250.20">
    <property type="entry name" value="MFS general substrate transporter like domains"/>
    <property type="match status" value="2"/>
</dbReference>
<dbReference type="Proteomes" id="UP001219518">
    <property type="component" value="Unassembled WGS sequence"/>
</dbReference>
<evidence type="ECO:0000256" key="1">
    <source>
        <dbReference type="SAM" id="MobiDB-lite"/>
    </source>
</evidence>
<proteinExistence type="predicted"/>
<dbReference type="InterPro" id="IPR050327">
    <property type="entry name" value="Proton-linked_MCT"/>
</dbReference>
<feature type="transmembrane region" description="Helical" evidence="2">
    <location>
        <begin position="43"/>
        <end position="64"/>
    </location>
</feature>
<feature type="transmembrane region" description="Helical" evidence="2">
    <location>
        <begin position="147"/>
        <end position="173"/>
    </location>
</feature>
<feature type="transmembrane region" description="Helical" evidence="2">
    <location>
        <begin position="535"/>
        <end position="561"/>
    </location>
</feature>
<keyword evidence="2" id="KW-0472">Membrane</keyword>
<feature type="transmembrane region" description="Helical" evidence="2">
    <location>
        <begin position="179"/>
        <end position="199"/>
    </location>
</feature>
<keyword evidence="2" id="KW-1133">Transmembrane helix</keyword>
<dbReference type="EMBL" id="JAHWGI010001240">
    <property type="protein sequence ID" value="KAK3925717.1"/>
    <property type="molecule type" value="Genomic_DNA"/>
</dbReference>
<dbReference type="PANTHER" id="PTHR11360:SF238">
    <property type="entry name" value="SD10469P"/>
    <property type="match status" value="1"/>
</dbReference>
<dbReference type="AlphaFoldDB" id="A0AAE1LPM8"/>
<feature type="transmembrane region" description="Helical" evidence="2">
    <location>
        <begin position="465"/>
        <end position="486"/>
    </location>
</feature>
<protein>
    <submittedName>
        <fullName evidence="3">Monocarboxylate transporter 14</fullName>
    </submittedName>
</protein>
<accession>A0AAE1LPM8</accession>
<gene>
    <name evidence="3" type="ORF">KUF71_013966</name>
</gene>
<evidence type="ECO:0000256" key="2">
    <source>
        <dbReference type="SAM" id="Phobius"/>
    </source>
</evidence>
<dbReference type="PANTHER" id="PTHR11360">
    <property type="entry name" value="MONOCARBOXYLATE TRANSPORTER"/>
    <property type="match status" value="1"/>
</dbReference>
<dbReference type="Pfam" id="PF07690">
    <property type="entry name" value="MFS_1"/>
    <property type="match status" value="2"/>
</dbReference>
<feature type="transmembrane region" description="Helical" evidence="2">
    <location>
        <begin position="597"/>
        <end position="619"/>
    </location>
</feature>
<dbReference type="InterPro" id="IPR011701">
    <property type="entry name" value="MFS"/>
</dbReference>